<dbReference type="GO" id="GO:0004222">
    <property type="term" value="F:metalloendopeptidase activity"/>
    <property type="evidence" value="ECO:0007669"/>
    <property type="project" value="InterPro"/>
</dbReference>
<evidence type="ECO:0000256" key="3">
    <source>
        <dbReference type="ARBA" id="ARBA00022670"/>
    </source>
</evidence>
<dbReference type="Pfam" id="PF05649">
    <property type="entry name" value="Peptidase_M13_N"/>
    <property type="match status" value="1"/>
</dbReference>
<protein>
    <submittedName>
        <fullName evidence="11">Peptidase M13</fullName>
    </submittedName>
</protein>
<evidence type="ECO:0000256" key="8">
    <source>
        <dbReference type="SAM" id="SignalP"/>
    </source>
</evidence>
<evidence type="ECO:0000256" key="5">
    <source>
        <dbReference type="ARBA" id="ARBA00022801"/>
    </source>
</evidence>
<keyword evidence="4" id="KW-0479">Metal-binding</keyword>
<keyword evidence="3" id="KW-0645">Protease</keyword>
<keyword evidence="6" id="KW-0862">Zinc</keyword>
<dbReference type="InterPro" id="IPR042089">
    <property type="entry name" value="Peptidase_M13_dom_2"/>
</dbReference>
<name>A0A845AEL4_9SPHN</name>
<proteinExistence type="inferred from homology"/>
<evidence type="ECO:0000256" key="1">
    <source>
        <dbReference type="ARBA" id="ARBA00001947"/>
    </source>
</evidence>
<feature type="chain" id="PRO_5032959595" evidence="8">
    <location>
        <begin position="32"/>
        <end position="691"/>
    </location>
</feature>
<comment type="cofactor">
    <cofactor evidence="1">
        <name>Zn(2+)</name>
        <dbReference type="ChEBI" id="CHEBI:29105"/>
    </cofactor>
</comment>
<organism evidence="11 12">
    <name type="scientific">Qipengyuania algicida</name>
    <dbReference type="NCBI Taxonomy" id="1836209"/>
    <lineage>
        <taxon>Bacteria</taxon>
        <taxon>Pseudomonadati</taxon>
        <taxon>Pseudomonadota</taxon>
        <taxon>Alphaproteobacteria</taxon>
        <taxon>Sphingomonadales</taxon>
        <taxon>Erythrobacteraceae</taxon>
        <taxon>Qipengyuania</taxon>
    </lineage>
</organism>
<dbReference type="GO" id="GO:0046872">
    <property type="term" value="F:metal ion binding"/>
    <property type="evidence" value="ECO:0007669"/>
    <property type="project" value="UniProtKB-KW"/>
</dbReference>
<dbReference type="GO" id="GO:0005886">
    <property type="term" value="C:plasma membrane"/>
    <property type="evidence" value="ECO:0007669"/>
    <property type="project" value="TreeGrafter"/>
</dbReference>
<evidence type="ECO:0000256" key="7">
    <source>
        <dbReference type="ARBA" id="ARBA00023049"/>
    </source>
</evidence>
<evidence type="ECO:0000256" key="2">
    <source>
        <dbReference type="ARBA" id="ARBA00007357"/>
    </source>
</evidence>
<dbReference type="InterPro" id="IPR000718">
    <property type="entry name" value="Peptidase_M13"/>
</dbReference>
<dbReference type="EMBL" id="WTYA01000001">
    <property type="protein sequence ID" value="MXP27391.1"/>
    <property type="molecule type" value="Genomic_DNA"/>
</dbReference>
<dbReference type="Gene3D" id="1.10.1380.10">
    <property type="entry name" value="Neutral endopeptidase , domain2"/>
    <property type="match status" value="1"/>
</dbReference>
<dbReference type="SUPFAM" id="SSF55486">
    <property type="entry name" value="Metalloproteases ('zincins'), catalytic domain"/>
    <property type="match status" value="1"/>
</dbReference>
<gene>
    <name evidence="11" type="ORF">GRI58_00970</name>
</gene>
<comment type="caution">
    <text evidence="11">The sequence shown here is derived from an EMBL/GenBank/DDBJ whole genome shotgun (WGS) entry which is preliminary data.</text>
</comment>
<feature type="signal peptide" evidence="8">
    <location>
        <begin position="1"/>
        <end position="31"/>
    </location>
</feature>
<evidence type="ECO:0000256" key="6">
    <source>
        <dbReference type="ARBA" id="ARBA00022833"/>
    </source>
</evidence>
<dbReference type="CDD" id="cd08662">
    <property type="entry name" value="M13"/>
    <property type="match status" value="1"/>
</dbReference>
<reference evidence="11 12" key="1">
    <citation type="submission" date="2019-12" db="EMBL/GenBank/DDBJ databases">
        <title>Genomic-based taxomic classification of the family Erythrobacteraceae.</title>
        <authorList>
            <person name="Xu L."/>
        </authorList>
    </citation>
    <scope>NUCLEOTIDE SEQUENCE [LARGE SCALE GENOMIC DNA]</scope>
    <source>
        <strain evidence="11 12">KEMB 9005-328</strain>
    </source>
</reference>
<dbReference type="GO" id="GO:0016485">
    <property type="term" value="P:protein processing"/>
    <property type="evidence" value="ECO:0007669"/>
    <property type="project" value="TreeGrafter"/>
</dbReference>
<keyword evidence="8" id="KW-0732">Signal</keyword>
<dbReference type="AlphaFoldDB" id="A0A845AEL4"/>
<dbReference type="InterPro" id="IPR018497">
    <property type="entry name" value="Peptidase_M13_C"/>
</dbReference>
<dbReference type="PROSITE" id="PS51885">
    <property type="entry name" value="NEPRILYSIN"/>
    <property type="match status" value="1"/>
</dbReference>
<dbReference type="PROSITE" id="PS51318">
    <property type="entry name" value="TAT"/>
    <property type="match status" value="1"/>
</dbReference>
<feature type="domain" description="Peptidase M13 N-terminal" evidence="10">
    <location>
        <begin position="70"/>
        <end position="436"/>
    </location>
</feature>
<dbReference type="Pfam" id="PF01431">
    <property type="entry name" value="Peptidase_M13"/>
    <property type="match status" value="1"/>
</dbReference>
<dbReference type="Proteomes" id="UP000439780">
    <property type="component" value="Unassembled WGS sequence"/>
</dbReference>
<dbReference type="PANTHER" id="PTHR11733:SF167">
    <property type="entry name" value="FI17812P1-RELATED"/>
    <property type="match status" value="1"/>
</dbReference>
<evidence type="ECO:0000313" key="12">
    <source>
        <dbReference type="Proteomes" id="UP000439780"/>
    </source>
</evidence>
<accession>A0A845AEL4</accession>
<keyword evidence="12" id="KW-1185">Reference proteome</keyword>
<dbReference type="RefSeq" id="WP_160751687.1">
    <property type="nucleotide sequence ID" value="NZ_WTYA01000001.1"/>
</dbReference>
<dbReference type="InterPro" id="IPR024079">
    <property type="entry name" value="MetalloPept_cat_dom_sf"/>
</dbReference>
<evidence type="ECO:0000259" key="9">
    <source>
        <dbReference type="Pfam" id="PF01431"/>
    </source>
</evidence>
<feature type="domain" description="Peptidase M13 C-terminal" evidence="9">
    <location>
        <begin position="487"/>
        <end position="688"/>
    </location>
</feature>
<sequence length="691" mass="76196">MTTFTTFLRARALGSAALAGALLAAAPAAYAQDATTPAAAAANNQIVVIGHPKIGEFGLDLTARDLNVKPGDDFEKYASGTWLAKTKIPADRASTGTFYELYEGVQKELQNLITTAPADSKYGKLYRAFMDEKAVERAGLKPLMTDIDQVKAIQDKGAFAKYMAETNGKFGIDLFDYSVGSDTENPNLNVLYMGQSGLGLPNRDYYLKAEFAKQRAAYNAYIVRTMKAIGTPDPKAAAEKIMAFETYVAQLSWEPDQQRQIELLNNPYSTEQFEAYAPGVDWNQYFAGAGIPPQKRLIAGENTAIKALAELYNSTPLETLKLWQEFHIASQASPYLTKKMVDSRFKFTSTLSGVTQERPRWKRAVSMVDGSLGELVGEAYVAKYFPPSAKAKMQDLVANLKLAMADRIKGNSWMSPSTKEAALDKLSKMSVMVGYPDKWRDYSGLTITDNLYADAEAAGKFNAAYQMSFLGKPVDRKLWGMNPQTVNAYNGGLENKIVFPAGILQPPFFDPAADPAVNYGAVGAVIGHEISHGFDDQGRKIDANGAVHDWWTPEDAKRFDAKAKEYGAEFAAYDDNPGVKINPELTMGENIADLAGLTVALDAYHRSLDGKPAPVIDGLTGDQRFFLSWAQVWRSKQREDAMKNQVATDPHSPARYRTLTAMRNIDDWYKAFDVKPGDAMYIPPDKRVHIW</sequence>
<comment type="similarity">
    <text evidence="2">Belongs to the peptidase M13 family.</text>
</comment>
<dbReference type="OrthoDB" id="9775677at2"/>
<dbReference type="PANTHER" id="PTHR11733">
    <property type="entry name" value="ZINC METALLOPROTEASE FAMILY M13 NEPRILYSIN-RELATED"/>
    <property type="match status" value="1"/>
</dbReference>
<dbReference type="PRINTS" id="PR00786">
    <property type="entry name" value="NEPRILYSIN"/>
</dbReference>
<dbReference type="InterPro" id="IPR006311">
    <property type="entry name" value="TAT_signal"/>
</dbReference>
<evidence type="ECO:0000259" key="10">
    <source>
        <dbReference type="Pfam" id="PF05649"/>
    </source>
</evidence>
<keyword evidence="7" id="KW-0482">Metalloprotease</keyword>
<evidence type="ECO:0000313" key="11">
    <source>
        <dbReference type="EMBL" id="MXP27391.1"/>
    </source>
</evidence>
<keyword evidence="5" id="KW-0378">Hydrolase</keyword>
<dbReference type="Gene3D" id="3.40.390.10">
    <property type="entry name" value="Collagenase (Catalytic Domain)"/>
    <property type="match status" value="1"/>
</dbReference>
<evidence type="ECO:0000256" key="4">
    <source>
        <dbReference type="ARBA" id="ARBA00022723"/>
    </source>
</evidence>
<dbReference type="InterPro" id="IPR008753">
    <property type="entry name" value="Peptidase_M13_N"/>
</dbReference>